<feature type="transmembrane region" description="Helical" evidence="4">
    <location>
        <begin position="157"/>
        <end position="175"/>
    </location>
</feature>
<feature type="transmembrane region" description="Helical" evidence="4">
    <location>
        <begin position="49"/>
        <end position="67"/>
    </location>
</feature>
<dbReference type="Gene3D" id="3.30.565.10">
    <property type="entry name" value="Histidine kinase-like ATPase, C-terminal domain"/>
    <property type="match status" value="1"/>
</dbReference>
<dbReference type="InterPro" id="IPR003594">
    <property type="entry name" value="HATPase_dom"/>
</dbReference>
<dbReference type="InterPro" id="IPR005467">
    <property type="entry name" value="His_kinase_dom"/>
</dbReference>
<dbReference type="OrthoDB" id="8573961at2"/>
<evidence type="ECO:0000313" key="8">
    <source>
        <dbReference type="Proteomes" id="UP000054698"/>
    </source>
</evidence>
<dbReference type="PANTHER" id="PTHR43547">
    <property type="entry name" value="TWO-COMPONENT HISTIDINE KINASE"/>
    <property type="match status" value="1"/>
</dbReference>
<dbReference type="PRINTS" id="PR00344">
    <property type="entry name" value="BCTRLSENSOR"/>
</dbReference>
<evidence type="ECO:0000313" key="7">
    <source>
        <dbReference type="EMBL" id="SPX62488.1"/>
    </source>
</evidence>
<dbReference type="EMBL" id="UASS01000038">
    <property type="protein sequence ID" value="SPX62488.1"/>
    <property type="molecule type" value="Genomic_DNA"/>
</dbReference>
<keyword evidence="6" id="KW-0418">Kinase</keyword>
<keyword evidence="3" id="KW-0597">Phosphoprotein</keyword>
<organism evidence="6 8">
    <name type="scientific">Legionella feeleii</name>
    <dbReference type="NCBI Taxonomy" id="453"/>
    <lineage>
        <taxon>Bacteria</taxon>
        <taxon>Pseudomonadati</taxon>
        <taxon>Pseudomonadota</taxon>
        <taxon>Gammaproteobacteria</taxon>
        <taxon>Legionellales</taxon>
        <taxon>Legionellaceae</taxon>
        <taxon>Legionella</taxon>
    </lineage>
</organism>
<dbReference type="EMBL" id="LNYB01000085">
    <property type="protein sequence ID" value="KTC95154.1"/>
    <property type="molecule type" value="Genomic_DNA"/>
</dbReference>
<keyword evidence="4" id="KW-0812">Transmembrane</keyword>
<keyword evidence="4" id="KW-1133">Transmembrane helix</keyword>
<dbReference type="Proteomes" id="UP000054698">
    <property type="component" value="Unassembled WGS sequence"/>
</dbReference>
<proteinExistence type="predicted"/>
<dbReference type="Proteomes" id="UP000251942">
    <property type="component" value="Unassembled WGS sequence"/>
</dbReference>
<dbReference type="PROSITE" id="PS50109">
    <property type="entry name" value="HIS_KIN"/>
    <property type="match status" value="1"/>
</dbReference>
<dbReference type="CDD" id="cd00075">
    <property type="entry name" value="HATPase"/>
    <property type="match status" value="1"/>
</dbReference>
<evidence type="ECO:0000256" key="3">
    <source>
        <dbReference type="ARBA" id="ARBA00022553"/>
    </source>
</evidence>
<feature type="transmembrane region" description="Helical" evidence="4">
    <location>
        <begin position="20"/>
        <end position="37"/>
    </location>
</feature>
<protein>
    <recommendedName>
        <fullName evidence="2">histidine kinase</fullName>
        <ecNumber evidence="2">2.7.13.3</ecNumber>
    </recommendedName>
</protein>
<dbReference type="PATRIC" id="fig|453.4.peg.3080"/>
<dbReference type="AlphaFoldDB" id="A0A0W0THS2"/>
<gene>
    <name evidence="7" type="primary">cqsS_2</name>
    <name evidence="6" type="ORF">Lfee_2818</name>
    <name evidence="7" type="ORF">NCTC12022_03249</name>
</gene>
<keyword evidence="4" id="KW-0472">Membrane</keyword>
<reference evidence="7 9" key="2">
    <citation type="submission" date="2018-06" db="EMBL/GenBank/DDBJ databases">
        <authorList>
            <consortium name="Pathogen Informatics"/>
            <person name="Doyle S."/>
        </authorList>
    </citation>
    <scope>NUCLEOTIDE SEQUENCE [LARGE SCALE GENOMIC DNA]</scope>
    <source>
        <strain evidence="7 9">NCTC12022</strain>
    </source>
</reference>
<name>A0A0W0THS2_9GAMM</name>
<dbReference type="Pfam" id="PF02518">
    <property type="entry name" value="HATPase_c"/>
    <property type="match status" value="1"/>
</dbReference>
<dbReference type="InterPro" id="IPR036097">
    <property type="entry name" value="HisK_dim/P_sf"/>
</dbReference>
<dbReference type="Gene3D" id="1.10.287.130">
    <property type="match status" value="1"/>
</dbReference>
<dbReference type="RefSeq" id="WP_058447634.1">
    <property type="nucleotide sequence ID" value="NZ_CAAAHT010000018.1"/>
</dbReference>
<evidence type="ECO:0000259" key="5">
    <source>
        <dbReference type="PROSITE" id="PS50109"/>
    </source>
</evidence>
<evidence type="ECO:0000256" key="4">
    <source>
        <dbReference type="SAM" id="Phobius"/>
    </source>
</evidence>
<sequence>MAYPSYSYFKDKAVESSHQISLFGLVMMINFPLFGLLEHVENPISNQEIILRFIATGLCSILSLHKFWPIQCQKSLPIVWYLTLVFCLPFFFTYLTLLNHGATFWLMNCISATFFLFLVASALDSLVLLLLGSGLASFCYLCGSHSSIHYVSNNPSFFELAMTFVTAIVIGTLFARERELIHARISGIRLLAGSLAHDLRTPLASIYLQAQLQEGEIEKIKNPDVKKRLSDGVHIIGRSIESINQLIGIQLNNIQCGRFDTRKFVIYPIKELLKQALEEYPFKKGQEALIQLDLACDYSVWVADVVFRNLLWNLLKNGFELIEEVGKGEISIWVAEGSKDDDFNYLHIRDTAKGISPQKTKIIFEPFYSERKGGTGIGLACSKQLVEAAGGSIDCQGELGKYTHFIIKFPKID</sequence>
<dbReference type="GO" id="GO:0000155">
    <property type="term" value="F:phosphorelay sensor kinase activity"/>
    <property type="evidence" value="ECO:0007669"/>
    <property type="project" value="InterPro"/>
</dbReference>
<dbReference type="CDD" id="cd00082">
    <property type="entry name" value="HisKA"/>
    <property type="match status" value="1"/>
</dbReference>
<evidence type="ECO:0000256" key="2">
    <source>
        <dbReference type="ARBA" id="ARBA00012438"/>
    </source>
</evidence>
<dbReference type="STRING" id="453.Lfee_2818"/>
<evidence type="ECO:0000256" key="1">
    <source>
        <dbReference type="ARBA" id="ARBA00000085"/>
    </source>
</evidence>
<evidence type="ECO:0000313" key="6">
    <source>
        <dbReference type="EMBL" id="KTC95154.1"/>
    </source>
</evidence>
<feature type="transmembrane region" description="Helical" evidence="4">
    <location>
        <begin position="79"/>
        <end position="97"/>
    </location>
</feature>
<evidence type="ECO:0000313" key="9">
    <source>
        <dbReference type="Proteomes" id="UP000251942"/>
    </source>
</evidence>
<keyword evidence="8" id="KW-1185">Reference proteome</keyword>
<keyword evidence="7" id="KW-0808">Transferase</keyword>
<reference evidence="6 8" key="1">
    <citation type="submission" date="2015-11" db="EMBL/GenBank/DDBJ databases">
        <title>Genomic analysis of 38 Legionella species identifies large and diverse effector repertoires.</title>
        <authorList>
            <person name="Burstein D."/>
            <person name="Amaro F."/>
            <person name="Zusman T."/>
            <person name="Lifshitz Z."/>
            <person name="Cohen O."/>
            <person name="Gilbert J.A."/>
            <person name="Pupko T."/>
            <person name="Shuman H.A."/>
            <person name="Segal G."/>
        </authorList>
    </citation>
    <scope>NUCLEOTIDE SEQUENCE [LARGE SCALE GENOMIC DNA]</scope>
    <source>
        <strain evidence="6 8">WO-44C</strain>
    </source>
</reference>
<dbReference type="SUPFAM" id="SSF55874">
    <property type="entry name" value="ATPase domain of HSP90 chaperone/DNA topoisomerase II/histidine kinase"/>
    <property type="match status" value="1"/>
</dbReference>
<dbReference type="PANTHER" id="PTHR43547:SF2">
    <property type="entry name" value="HYBRID SIGNAL TRANSDUCTION HISTIDINE KINASE C"/>
    <property type="match status" value="1"/>
</dbReference>
<accession>A0A0W0THS2</accession>
<dbReference type="InterPro" id="IPR004358">
    <property type="entry name" value="Sig_transdc_His_kin-like_C"/>
</dbReference>
<dbReference type="Pfam" id="PF00512">
    <property type="entry name" value="HisKA"/>
    <property type="match status" value="1"/>
</dbReference>
<feature type="domain" description="Histidine kinase" evidence="5">
    <location>
        <begin position="194"/>
        <end position="413"/>
    </location>
</feature>
<dbReference type="InterPro" id="IPR003661">
    <property type="entry name" value="HisK_dim/P_dom"/>
</dbReference>
<dbReference type="EC" id="2.7.13.3" evidence="2"/>
<dbReference type="InterPro" id="IPR036890">
    <property type="entry name" value="HATPase_C_sf"/>
</dbReference>
<comment type="catalytic activity">
    <reaction evidence="1">
        <text>ATP + protein L-histidine = ADP + protein N-phospho-L-histidine.</text>
        <dbReference type="EC" id="2.7.13.3"/>
    </reaction>
</comment>
<dbReference type="SMART" id="SM00387">
    <property type="entry name" value="HATPase_c"/>
    <property type="match status" value="1"/>
</dbReference>
<dbReference type="SUPFAM" id="SSF47384">
    <property type="entry name" value="Homodimeric domain of signal transducing histidine kinase"/>
    <property type="match status" value="1"/>
</dbReference>